<evidence type="ECO:0000259" key="1">
    <source>
        <dbReference type="SMART" id="SM00460"/>
    </source>
</evidence>
<dbReference type="Pfam" id="PF01841">
    <property type="entry name" value="Transglut_core"/>
    <property type="match status" value="1"/>
</dbReference>
<dbReference type="PANTHER" id="PTHR33490">
    <property type="entry name" value="BLR5614 PROTEIN-RELATED"/>
    <property type="match status" value="1"/>
</dbReference>
<gene>
    <name evidence="2" type="ordered locus">AMEC673_03755</name>
</gene>
<sequence>MTITVGITHHTEYHYDRSISMSPHTFRLRPAPHSRTPIKSYSLKVYPENHFINWQQDPFGNYLARVVFPEKTKKFWFTVDLVAELTVINPFDFFLESYAETFPFSYEKRLARDLTPYLETEDASSLFQQLIDNQQPKEPVATVDFLVGVNRAVYDLIEYGVRMEPGVQSIDETLQKKGGSCRDSAWLLVQLFRHLGLASRFVSGYLVQLASDEKSLDGPSGPEKDFTDLHAWCEVYVPGAGWIGLDPTSGLFAGEGHIPLACTPEPLSAAPVTGAIDQCESTFSFYNNVQRLHEPPRVTKPYSDAQWAAIDRLGGQIDKDLVNAGITLTMGGEPTFISIDDMESEQWNTAADGKEKRILAHTLFMKMVESFSNSGFRHYGQGKWYPGEPLPRWQYACYWRKDGTPIWHNQALLADNNATYSFSQNEAQTFATQLATALGLSEKVVVTAYEDVLYHLWQEGNLPQDPSPDAPELLHAMTRKGFLAKLEQGLDTPVGFIIPLAYDTVFDGWQSSVWSFKRGHCFLLPGDSPLGYRLPLSSLGSPDALAERDPADMTGTLSSPTSHKGYISEKSVLTALCLEVRDGKLCVFMPPVSHFEHYALLLNAIESIADKLDIPVILEGYTPPYDSRVEKFAVTPDPGVIEVNVHPASDWHTLVKNTHALYAMAKSCRLGTEKFMLDGRHAGTGGGNHVTMGGPTPLESPFLKRPDILRSFITYWQHHPGLSYLFSSLFIGPTSQAPRVDEARDERLYELEIAFSQIPDSEVPSPWLVDRLLRHLLTDLTGNTHRAEFCIDKLFNPDSPTGRLGIVEFRGFEMPPHARMSLMQMLLLRTLLAWFWKQPYKKKLVRWGTELHDRFMLPHYVRQDIAEVCSDLNAAGFPIKLEWFDPFFEFRFPRCGSREVGQIKLDLFSAIEPWHVLGEEATGSGTARYVDSSLERVQLTVSNMHTDRYIVSCNGRRLPLKPTNIRGEHVAGIRFRAWHPASALHPTIGVHAPLVFDVYDSWAGRSLGGFTYHVSHPGGRNFSTMPVNAFEAEGRRIARFWDHGHTPSVASPSMPEWSPHFATQYVVDHEGRGDFDLPLEEAENEEYPNTLDLRRPPTL</sequence>
<dbReference type="KEGG" id="amg:AMEC673_03755"/>
<name>A0AB32ZV36_ALTME</name>
<dbReference type="AlphaFoldDB" id="A0AB32ZV36"/>
<dbReference type="InterPro" id="IPR002931">
    <property type="entry name" value="Transglutaminase-like"/>
</dbReference>
<evidence type="ECO:0000313" key="3">
    <source>
        <dbReference type="Proteomes" id="UP000006296"/>
    </source>
</evidence>
<dbReference type="Gene3D" id="3.10.620.30">
    <property type="match status" value="1"/>
</dbReference>
<dbReference type="InterPro" id="IPR038765">
    <property type="entry name" value="Papain-like_cys_pep_sf"/>
</dbReference>
<dbReference type="InterPro" id="IPR018667">
    <property type="entry name" value="DUF2126"/>
</dbReference>
<organism evidence="2 3">
    <name type="scientific">Alteromonas macleodii (strain English Channel 673)</name>
    <dbReference type="NCBI Taxonomy" id="1004788"/>
    <lineage>
        <taxon>Bacteria</taxon>
        <taxon>Pseudomonadati</taxon>
        <taxon>Pseudomonadota</taxon>
        <taxon>Gammaproteobacteria</taxon>
        <taxon>Alteromonadales</taxon>
        <taxon>Alteromonadaceae</taxon>
        <taxon>Alteromonas/Salinimonas group</taxon>
        <taxon>Alteromonas</taxon>
    </lineage>
</organism>
<protein>
    <recommendedName>
        <fullName evidence="1">Transglutaminase-like domain-containing protein</fullName>
    </recommendedName>
</protein>
<dbReference type="SUPFAM" id="SSF54001">
    <property type="entry name" value="Cysteine proteinases"/>
    <property type="match status" value="1"/>
</dbReference>
<dbReference type="SMART" id="SM00460">
    <property type="entry name" value="TGc"/>
    <property type="match status" value="1"/>
</dbReference>
<feature type="domain" description="Transglutaminase-like" evidence="1">
    <location>
        <begin position="173"/>
        <end position="249"/>
    </location>
</feature>
<evidence type="ECO:0000313" key="2">
    <source>
        <dbReference type="EMBL" id="AFT73448.1"/>
    </source>
</evidence>
<dbReference type="PANTHER" id="PTHR33490:SF1">
    <property type="entry name" value="SLL1233 PROTEIN"/>
    <property type="match status" value="1"/>
</dbReference>
<dbReference type="Pfam" id="PF08379">
    <property type="entry name" value="Bact_transglu_N"/>
    <property type="match status" value="1"/>
</dbReference>
<dbReference type="RefSeq" id="WP_014975735.1">
    <property type="nucleotide sequence ID" value="NC_018678.1"/>
</dbReference>
<proteinExistence type="predicted"/>
<accession>A0AB32ZV36</accession>
<dbReference type="InterPro" id="IPR013589">
    <property type="entry name" value="Bac_transglu_N"/>
</dbReference>
<dbReference type="EMBL" id="CP003844">
    <property type="protein sequence ID" value="AFT73448.1"/>
    <property type="molecule type" value="Genomic_DNA"/>
</dbReference>
<dbReference type="Proteomes" id="UP000006296">
    <property type="component" value="Chromosome"/>
</dbReference>
<dbReference type="Pfam" id="PF09899">
    <property type="entry name" value="DUF2126"/>
    <property type="match status" value="2"/>
</dbReference>
<reference evidence="3" key="1">
    <citation type="journal article" date="2012" name="Sci. Rep.">
        <title>Genomes of surface isolates of Alteromonas macleodii: the life of a widespread marine opportunistic copiotroph.</title>
        <authorList>
            <person name="Lopez-Perez M."/>
            <person name="Gonzaga A."/>
            <person name="Martin-Cuadrado A.B."/>
            <person name="Onyshchenko O."/>
            <person name="Ghavidel A."/>
            <person name="Ghai R."/>
            <person name="Rodriguez-Valera F."/>
        </authorList>
    </citation>
    <scope>NUCLEOTIDE SEQUENCE [LARGE SCALE GENOMIC DNA]</scope>
    <source>
        <strain evidence="3">English Channel 673</strain>
    </source>
</reference>